<dbReference type="Pfam" id="PF01261">
    <property type="entry name" value="AP_endonuc_2"/>
    <property type="match status" value="1"/>
</dbReference>
<dbReference type="Proteomes" id="UP000292027">
    <property type="component" value="Unassembled WGS sequence"/>
</dbReference>
<dbReference type="Gene3D" id="3.20.20.150">
    <property type="entry name" value="Divalent-metal-dependent TIM barrel enzymes"/>
    <property type="match status" value="1"/>
</dbReference>
<dbReference type="AlphaFoldDB" id="A0A4Q7X081"/>
<dbReference type="InterPro" id="IPR036237">
    <property type="entry name" value="Xyl_isomerase-like_sf"/>
</dbReference>
<dbReference type="PANTHER" id="PTHR12110">
    <property type="entry name" value="HYDROXYPYRUVATE ISOMERASE"/>
    <property type="match status" value="1"/>
</dbReference>
<organism evidence="2 3">
    <name type="scientific">Kribbella rubisoli</name>
    <dbReference type="NCBI Taxonomy" id="3075929"/>
    <lineage>
        <taxon>Bacteria</taxon>
        <taxon>Bacillati</taxon>
        <taxon>Actinomycetota</taxon>
        <taxon>Actinomycetes</taxon>
        <taxon>Propionibacteriales</taxon>
        <taxon>Kribbellaceae</taxon>
        <taxon>Kribbella</taxon>
    </lineage>
</organism>
<evidence type="ECO:0000313" key="2">
    <source>
        <dbReference type="EMBL" id="RZU16211.1"/>
    </source>
</evidence>
<dbReference type="InterPro" id="IPR013022">
    <property type="entry name" value="Xyl_isomerase-like_TIM-brl"/>
</dbReference>
<keyword evidence="3" id="KW-1185">Reference proteome</keyword>
<gene>
    <name evidence="2" type="ORF">EV645_3761</name>
</gene>
<dbReference type="InterPro" id="IPR050312">
    <property type="entry name" value="IolE/XylAMocC-like"/>
</dbReference>
<dbReference type="GO" id="GO:0016853">
    <property type="term" value="F:isomerase activity"/>
    <property type="evidence" value="ECO:0007669"/>
    <property type="project" value="UniProtKB-KW"/>
</dbReference>
<feature type="domain" description="Xylose isomerase-like TIM barrel" evidence="1">
    <location>
        <begin position="23"/>
        <end position="243"/>
    </location>
</feature>
<name>A0A4Q7X081_9ACTN</name>
<reference evidence="2 3" key="1">
    <citation type="journal article" date="2015" name="Stand. Genomic Sci.">
        <title>Genomic Encyclopedia of Bacterial and Archaeal Type Strains, Phase III: the genomes of soil and plant-associated and newly described type strains.</title>
        <authorList>
            <person name="Whitman W.B."/>
            <person name="Woyke T."/>
            <person name="Klenk H.P."/>
            <person name="Zhou Y."/>
            <person name="Lilburn T.G."/>
            <person name="Beck B.J."/>
            <person name="De Vos P."/>
            <person name="Vandamme P."/>
            <person name="Eisen J.A."/>
            <person name="Garrity G."/>
            <person name="Hugenholtz P."/>
            <person name="Kyrpides N.C."/>
        </authorList>
    </citation>
    <scope>NUCLEOTIDE SEQUENCE [LARGE SCALE GENOMIC DNA]</scope>
    <source>
        <strain evidence="2 3">VKM Ac-2540</strain>
    </source>
</reference>
<proteinExistence type="predicted"/>
<dbReference type="SUPFAM" id="SSF51658">
    <property type="entry name" value="Xylose isomerase-like"/>
    <property type="match status" value="1"/>
</dbReference>
<accession>A0A4Q7X081</accession>
<evidence type="ECO:0000259" key="1">
    <source>
        <dbReference type="Pfam" id="PF01261"/>
    </source>
</evidence>
<keyword evidence="2" id="KW-0413">Isomerase</keyword>
<protein>
    <submittedName>
        <fullName evidence="2">Sugar phosphate isomerase/epimerase</fullName>
    </submittedName>
</protein>
<sequence length="253" mass="27758">MIAFSKPTRGAEQQRLLFDRYPEFGFAGLQLKGNQYGDYLADPVADAERFRAEWGSEPGHVSSLITMNPLDAEGKQRLRAIIGFASAVGSQRVVLCHDVPRDGLDDSDLIRFAGELSDLAEEAAGQDVVLSLHHHTGEPVMHRRDFEVFFGAVRDNTLRLTVDTGHLLKSGVTDISGLLTDFSAVIDNIHLKDYEDGEFRLLGQGSVELTSVLDTIAKLDPGTTLCVDEESRAEILEGLQVSRDFLGQHPLPA</sequence>
<comment type="caution">
    <text evidence="2">The sequence shown here is derived from an EMBL/GenBank/DDBJ whole genome shotgun (WGS) entry which is preliminary data.</text>
</comment>
<dbReference type="EMBL" id="SHKR01000012">
    <property type="protein sequence ID" value="RZU16211.1"/>
    <property type="molecule type" value="Genomic_DNA"/>
</dbReference>
<evidence type="ECO:0000313" key="3">
    <source>
        <dbReference type="Proteomes" id="UP000292027"/>
    </source>
</evidence>
<dbReference type="RefSeq" id="WP_242000500.1">
    <property type="nucleotide sequence ID" value="NZ_SHKR01000012.1"/>
</dbReference>